<sequence>MALAPHGGLPQGTVLTDPVLPLLHLLMYVGASAAVALGLRVLQVLWLRALVVRTATKEDPARAAEIRRAVRSVPVRRLLVRPAAPPSDPYALTHEVVVAPLGDGRPGESFRAPGPNVTTGDLGPDGSRQDVRVVMAPRTHLLVVCLGRVSLRDGDDPLPAEQRAHRQHASYQAPRMALGPVDRVDTAAGAGWRTTSTFHDAAVTDTHVDHAGWAFVIGVLSSSWHARAVEAADGVLATWRWISADPTHGGPASPGWAPDAT</sequence>
<feature type="transmembrane region" description="Helical" evidence="1">
    <location>
        <begin position="25"/>
        <end position="47"/>
    </location>
</feature>
<dbReference type="AlphaFoldDB" id="A0A919P1J2"/>
<dbReference type="RefSeq" id="WP_203754262.1">
    <property type="nucleotide sequence ID" value="NZ_BONK01000007.1"/>
</dbReference>
<keyword evidence="1" id="KW-0812">Transmembrane</keyword>
<organism evidence="2 3">
    <name type="scientific">Cellulomonas chitinilytica</name>
    <dbReference type="NCBI Taxonomy" id="398759"/>
    <lineage>
        <taxon>Bacteria</taxon>
        <taxon>Bacillati</taxon>
        <taxon>Actinomycetota</taxon>
        <taxon>Actinomycetes</taxon>
        <taxon>Micrococcales</taxon>
        <taxon>Cellulomonadaceae</taxon>
        <taxon>Cellulomonas</taxon>
    </lineage>
</organism>
<dbReference type="Proteomes" id="UP000632740">
    <property type="component" value="Unassembled WGS sequence"/>
</dbReference>
<evidence type="ECO:0000313" key="2">
    <source>
        <dbReference type="EMBL" id="GIG21671.1"/>
    </source>
</evidence>
<evidence type="ECO:0000256" key="1">
    <source>
        <dbReference type="SAM" id="Phobius"/>
    </source>
</evidence>
<reference evidence="2" key="1">
    <citation type="submission" date="2021-01" db="EMBL/GenBank/DDBJ databases">
        <title>Whole genome shotgun sequence of Cellulomonas chitinilytica NBRC 110799.</title>
        <authorList>
            <person name="Komaki H."/>
            <person name="Tamura T."/>
        </authorList>
    </citation>
    <scope>NUCLEOTIDE SEQUENCE</scope>
    <source>
        <strain evidence="2">NBRC 110799</strain>
    </source>
</reference>
<accession>A0A919P1J2</accession>
<proteinExistence type="predicted"/>
<keyword evidence="3" id="KW-1185">Reference proteome</keyword>
<comment type="caution">
    <text evidence="2">The sequence shown here is derived from an EMBL/GenBank/DDBJ whole genome shotgun (WGS) entry which is preliminary data.</text>
</comment>
<dbReference type="EMBL" id="BONK01000007">
    <property type="protein sequence ID" value="GIG21671.1"/>
    <property type="molecule type" value="Genomic_DNA"/>
</dbReference>
<gene>
    <name evidence="2" type="ORF">Cch01nite_23950</name>
</gene>
<evidence type="ECO:0000313" key="3">
    <source>
        <dbReference type="Proteomes" id="UP000632740"/>
    </source>
</evidence>
<protein>
    <submittedName>
        <fullName evidence="2">Uncharacterized protein</fullName>
    </submittedName>
</protein>
<keyword evidence="1" id="KW-0472">Membrane</keyword>
<name>A0A919P1J2_9CELL</name>
<keyword evidence="1" id="KW-1133">Transmembrane helix</keyword>